<gene>
    <name evidence="2" type="ORF">F441_04399</name>
</gene>
<dbReference type="GO" id="GO:0046983">
    <property type="term" value="F:protein dimerization activity"/>
    <property type="evidence" value="ECO:0007669"/>
    <property type="project" value="InterPro"/>
</dbReference>
<dbReference type="AlphaFoldDB" id="W2XI04"/>
<organism evidence="2 3">
    <name type="scientific">Phytophthora nicotianae CJ01A1</name>
    <dbReference type="NCBI Taxonomy" id="1317063"/>
    <lineage>
        <taxon>Eukaryota</taxon>
        <taxon>Sar</taxon>
        <taxon>Stramenopiles</taxon>
        <taxon>Oomycota</taxon>
        <taxon>Peronosporomycetes</taxon>
        <taxon>Peronosporales</taxon>
        <taxon>Peronosporaceae</taxon>
        <taxon>Phytophthora</taxon>
    </lineage>
</organism>
<dbReference type="InterPro" id="IPR008906">
    <property type="entry name" value="HATC_C_dom"/>
</dbReference>
<dbReference type="PANTHER" id="PTHR40866">
    <property type="entry name" value="BED-TYPE DOMAIN-CONTAINING PROTEIN"/>
    <property type="match status" value="1"/>
</dbReference>
<accession>W2XI04</accession>
<comment type="caution">
    <text evidence="2">The sequence shown here is derived from an EMBL/GenBank/DDBJ whole genome shotgun (WGS) entry which is preliminary data.</text>
</comment>
<evidence type="ECO:0000259" key="1">
    <source>
        <dbReference type="Pfam" id="PF05699"/>
    </source>
</evidence>
<proteinExistence type="predicted"/>
<evidence type="ECO:0000313" key="3">
    <source>
        <dbReference type="Proteomes" id="UP000018958"/>
    </source>
</evidence>
<dbReference type="OrthoDB" id="122808at2759"/>
<evidence type="ECO:0000313" key="2">
    <source>
        <dbReference type="EMBL" id="ETP22236.1"/>
    </source>
</evidence>
<dbReference type="PANTHER" id="PTHR40866:SF1">
    <property type="entry name" value="BED-TYPE DOMAIN-CONTAINING PROTEIN"/>
    <property type="match status" value="1"/>
</dbReference>
<dbReference type="EMBL" id="ANIX01000983">
    <property type="protein sequence ID" value="ETP22236.1"/>
    <property type="molecule type" value="Genomic_DNA"/>
</dbReference>
<name>W2XI04_PHYNI</name>
<feature type="domain" description="HAT C-terminal dimerisation" evidence="1">
    <location>
        <begin position="414"/>
        <end position="456"/>
    </location>
</feature>
<dbReference type="Proteomes" id="UP000018958">
    <property type="component" value="Unassembled WGS sequence"/>
</dbReference>
<reference evidence="2 3" key="1">
    <citation type="submission" date="2013-11" db="EMBL/GenBank/DDBJ databases">
        <title>The Genome Sequence of Phytophthora parasitica CJ01A1.</title>
        <authorList>
            <consortium name="The Broad Institute Genomics Platform"/>
            <person name="Russ C."/>
            <person name="Tyler B."/>
            <person name="Panabieres F."/>
            <person name="Shan W."/>
            <person name="Tripathy S."/>
            <person name="Grunwald N."/>
            <person name="Machado M."/>
            <person name="Johnson C.S."/>
            <person name="Walker B."/>
            <person name="Young S.K."/>
            <person name="Zeng Q."/>
            <person name="Gargeya S."/>
            <person name="Fitzgerald M."/>
            <person name="Haas B."/>
            <person name="Abouelleil A."/>
            <person name="Allen A.W."/>
            <person name="Alvarado L."/>
            <person name="Arachchi H.M."/>
            <person name="Berlin A.M."/>
            <person name="Chapman S.B."/>
            <person name="Gainer-Dewar J."/>
            <person name="Goldberg J."/>
            <person name="Griggs A."/>
            <person name="Gujja S."/>
            <person name="Hansen M."/>
            <person name="Howarth C."/>
            <person name="Imamovic A."/>
            <person name="Ireland A."/>
            <person name="Larimer J."/>
            <person name="McCowan C."/>
            <person name="Murphy C."/>
            <person name="Pearson M."/>
            <person name="Poon T.W."/>
            <person name="Priest M."/>
            <person name="Roberts A."/>
            <person name="Saif S."/>
            <person name="Shea T."/>
            <person name="Sisk P."/>
            <person name="Sykes S."/>
            <person name="Wortman J."/>
            <person name="Nusbaum C."/>
            <person name="Birren B."/>
        </authorList>
    </citation>
    <scope>NUCLEOTIDE SEQUENCE [LARGE SCALE GENOMIC DNA]</scope>
    <source>
        <strain evidence="2 3">CJ01A1</strain>
    </source>
</reference>
<sequence>MALSNMQVCALLFSKGTDSTFSCNTRAKVYKKGNGYTNLLNHLMRDHPDYERDARDAARAQNALGFQLVDQRSRDIYRWCQWVICERLPFAFVERPLVHQNTTLSPISEDTLALYISRIAKVVEQLVSRLLPDSFGLVLDGWSNSGRHCFLILSQKLVPTLVQTPLTTTTISSARPGDEEDLSAQSLFDLIADTLTRYRKLWDTVKFMVGDNCSVNQCIGRREGAIPMVGCASHRFNLAVQDILKSEAKLIAKIQALMTKLRTIKGRALLRRVSKLAPLLRNDTRWSSIYVMVKRYVCLEPAISQLGHGVVVDYDLQPLLLRRAEHERSRGLLNDLTASRGDEGAAEDYADSLCCASAVRPGCEEVPGNEGTTGGVFSIRLRDADKSVEAVEEQRDLIVKEAFKRRKVAKLAAYEDVAFIPPTSNECERFFSSVKLVYTDLRKRMEPEKLEKVMCLLYNKELWDVQVVDDVRRSNAN</sequence>
<dbReference type="SUPFAM" id="SSF53098">
    <property type="entry name" value="Ribonuclease H-like"/>
    <property type="match status" value="2"/>
</dbReference>
<dbReference type="Pfam" id="PF05699">
    <property type="entry name" value="Dimer_Tnp_hAT"/>
    <property type="match status" value="1"/>
</dbReference>
<dbReference type="InterPro" id="IPR012337">
    <property type="entry name" value="RNaseH-like_sf"/>
</dbReference>
<protein>
    <recommendedName>
        <fullName evidence="1">HAT C-terminal dimerisation domain-containing protein</fullName>
    </recommendedName>
</protein>